<keyword evidence="4" id="KW-0699">rRNA-binding</keyword>
<keyword evidence="1 4" id="KW-0540">Nuclease</keyword>
<dbReference type="InterPro" id="IPR036389">
    <property type="entry name" value="RNase_III_sf"/>
</dbReference>
<evidence type="ECO:0000256" key="4">
    <source>
        <dbReference type="HAMAP-Rule" id="MF_01468"/>
    </source>
</evidence>
<dbReference type="SMART" id="SM00535">
    <property type="entry name" value="RIBOc"/>
    <property type="match status" value="1"/>
</dbReference>
<comment type="similarity">
    <text evidence="4">Belongs to the MrnC RNase family.</text>
</comment>
<sequence length="139" mass="15419">MKLNETIREPEQLNALALAYMGDGVFETYVRYRLLVKGGVKPNRLHKAATAYVSAKSQARILEKLFEQNVLTEQEEAVVRRGRNAKSGTIPKHTERSVYQSSTAFEALIGYLYVTGQEERLDDIVAAALTIAEGKEGAS</sequence>
<keyword evidence="3 4" id="KW-0378">Hydrolase</keyword>
<dbReference type="GO" id="GO:0004525">
    <property type="term" value="F:ribonuclease III activity"/>
    <property type="evidence" value="ECO:0007669"/>
    <property type="project" value="InterPro"/>
</dbReference>
<dbReference type="Proteomes" id="UP000752012">
    <property type="component" value="Unassembled WGS sequence"/>
</dbReference>
<keyword evidence="7" id="KW-1185">Reference proteome</keyword>
<evidence type="ECO:0000256" key="2">
    <source>
        <dbReference type="ARBA" id="ARBA00022759"/>
    </source>
</evidence>
<gene>
    <name evidence="4" type="primary">mrnC</name>
    <name evidence="6" type="ORF">HCN83_00080</name>
</gene>
<dbReference type="Pfam" id="PF00636">
    <property type="entry name" value="Ribonuclease_3"/>
    <property type="match status" value="1"/>
</dbReference>
<feature type="domain" description="RNase III" evidence="5">
    <location>
        <begin position="1"/>
        <end position="134"/>
    </location>
</feature>
<keyword evidence="4" id="KW-0460">Magnesium</keyword>
<dbReference type="EMBL" id="JAATHJ010000001">
    <property type="protein sequence ID" value="NJP35982.1"/>
    <property type="molecule type" value="Genomic_DNA"/>
</dbReference>
<dbReference type="GO" id="GO:0006364">
    <property type="term" value="P:rRNA processing"/>
    <property type="evidence" value="ECO:0007669"/>
    <property type="project" value="UniProtKB-UniRule"/>
</dbReference>
<reference evidence="6 7" key="1">
    <citation type="submission" date="2020-03" db="EMBL/GenBank/DDBJ databases">
        <title>Assessment of the enzymatic potential of alkaline-tolerant lipase obtained from Bacillus luteus H11 (technogenic soil) for the bioremediation of saline soils contaminated with petroleum substances.</title>
        <authorList>
            <person name="Kalwasinska A."/>
        </authorList>
    </citation>
    <scope>NUCLEOTIDE SEQUENCE [LARGE SCALE GENOMIC DNA]</scope>
    <source>
        <strain evidence="6 7">H11</strain>
    </source>
</reference>
<dbReference type="HAMAP" id="MF_01468">
    <property type="entry name" value="RNase_Mini_III"/>
    <property type="match status" value="1"/>
</dbReference>
<organism evidence="6 7">
    <name type="scientific">Alkalicoccus luteus</name>
    <dbReference type="NCBI Taxonomy" id="1237094"/>
    <lineage>
        <taxon>Bacteria</taxon>
        <taxon>Bacillati</taxon>
        <taxon>Bacillota</taxon>
        <taxon>Bacilli</taxon>
        <taxon>Bacillales</taxon>
        <taxon>Bacillaceae</taxon>
        <taxon>Alkalicoccus</taxon>
    </lineage>
</organism>
<dbReference type="InterPro" id="IPR008226">
    <property type="entry name" value="Mini3_fam"/>
</dbReference>
<comment type="subunit">
    <text evidence="4">Homodimer.</text>
</comment>
<comment type="caution">
    <text evidence="6">The sequence shown here is derived from an EMBL/GenBank/DDBJ whole genome shotgun (WGS) entry which is preliminary data.</text>
</comment>
<comment type="subcellular location">
    <subcellularLocation>
        <location evidence="4">Cytoplasm</location>
    </subcellularLocation>
</comment>
<evidence type="ECO:0000259" key="5">
    <source>
        <dbReference type="SMART" id="SM00535"/>
    </source>
</evidence>
<dbReference type="Gene3D" id="1.10.1520.10">
    <property type="entry name" value="Ribonuclease III domain"/>
    <property type="match status" value="1"/>
</dbReference>
<dbReference type="PANTHER" id="PTHR34276">
    <property type="entry name" value="MINI-RIBONUCLEASE 3"/>
    <property type="match status" value="1"/>
</dbReference>
<evidence type="ECO:0000313" key="7">
    <source>
        <dbReference type="Proteomes" id="UP000752012"/>
    </source>
</evidence>
<dbReference type="EC" id="3.1.26.-" evidence="4"/>
<comment type="cofactor">
    <cofactor evidence="4">
        <name>Mg(2+)</name>
        <dbReference type="ChEBI" id="CHEBI:18420"/>
    </cofactor>
</comment>
<evidence type="ECO:0000313" key="6">
    <source>
        <dbReference type="EMBL" id="NJP35982.1"/>
    </source>
</evidence>
<dbReference type="GO" id="GO:0019843">
    <property type="term" value="F:rRNA binding"/>
    <property type="evidence" value="ECO:0007669"/>
    <property type="project" value="UniProtKB-UniRule"/>
</dbReference>
<accession>A0A969PKS2</accession>
<dbReference type="SUPFAM" id="SSF69065">
    <property type="entry name" value="RNase III domain-like"/>
    <property type="match status" value="1"/>
</dbReference>
<keyword evidence="2 4" id="KW-0255">Endonuclease</keyword>
<protein>
    <recommendedName>
        <fullName evidence="4">Mini-ribonuclease 3</fullName>
        <shortName evidence="4">Mini-3</shortName>
        <shortName evidence="4">Mini-RNase 3</shortName>
        <ecNumber evidence="4">3.1.26.-</ecNumber>
    </recommendedName>
    <alternativeName>
        <fullName evidence="4">Mini-RNase III</fullName>
        <shortName evidence="4">Mini-III</shortName>
    </alternativeName>
</protein>
<dbReference type="AlphaFoldDB" id="A0A969PKS2"/>
<dbReference type="GO" id="GO:0005737">
    <property type="term" value="C:cytoplasm"/>
    <property type="evidence" value="ECO:0007669"/>
    <property type="project" value="UniProtKB-SubCell"/>
</dbReference>
<dbReference type="InterPro" id="IPR000999">
    <property type="entry name" value="RNase_III_dom"/>
</dbReference>
<dbReference type="PANTHER" id="PTHR34276:SF1">
    <property type="entry name" value="MINI-RIBONUCLEASE 3"/>
    <property type="match status" value="1"/>
</dbReference>
<dbReference type="PIRSF" id="PIRSF005520">
    <property type="entry name" value="UCP005520"/>
    <property type="match status" value="1"/>
</dbReference>
<proteinExistence type="inferred from homology"/>
<keyword evidence="4" id="KW-0690">Ribosome biogenesis</keyword>
<name>A0A969PKS2_9BACI</name>
<keyword evidence="4" id="KW-0698">rRNA processing</keyword>
<keyword evidence="4" id="KW-0963">Cytoplasm</keyword>
<keyword evidence="4" id="KW-0694">RNA-binding</keyword>
<evidence type="ECO:0000256" key="1">
    <source>
        <dbReference type="ARBA" id="ARBA00022722"/>
    </source>
</evidence>
<comment type="function">
    <text evidence="4">Involved in correct processing of both the 5' and 3' ends of 23S rRNA precursor. Processes 30S rRNA precursor transcript even in absence of ribonuclease 3 (Rnc); Rnc processes 30S rRNA into smaller rRNA precursors.</text>
</comment>
<evidence type="ECO:0000256" key="3">
    <source>
        <dbReference type="ARBA" id="ARBA00022801"/>
    </source>
</evidence>
<feature type="active site" evidence="4">
    <location>
        <position position="23"/>
    </location>
</feature>